<evidence type="ECO:0000313" key="4">
    <source>
        <dbReference type="Proteomes" id="UP001274830"/>
    </source>
</evidence>
<evidence type="ECO:0000313" key="3">
    <source>
        <dbReference type="EMBL" id="KAK3669149.1"/>
    </source>
</evidence>
<name>A0AAE0TLT2_9PEZI</name>
<evidence type="ECO:0000259" key="2">
    <source>
        <dbReference type="PROSITE" id="PS51159"/>
    </source>
</evidence>
<organism evidence="3 4">
    <name type="scientific">Recurvomyces mirabilis</name>
    <dbReference type="NCBI Taxonomy" id="574656"/>
    <lineage>
        <taxon>Eukaryota</taxon>
        <taxon>Fungi</taxon>
        <taxon>Dikarya</taxon>
        <taxon>Ascomycota</taxon>
        <taxon>Pezizomycotina</taxon>
        <taxon>Dothideomycetes</taxon>
        <taxon>Dothideomycetidae</taxon>
        <taxon>Mycosphaerellales</taxon>
        <taxon>Teratosphaeriaceae</taxon>
        <taxon>Recurvomyces</taxon>
    </lineage>
</organism>
<dbReference type="PANTHER" id="PTHR12307">
    <property type="entry name" value="PROTEIN PHOSPHATASE 1 REGULATORY SUBUNIT"/>
    <property type="match status" value="1"/>
</dbReference>
<keyword evidence="4" id="KW-1185">Reference proteome</keyword>
<dbReference type="PANTHER" id="PTHR12307:SF36">
    <property type="entry name" value="GLYCOGEN-BINDING SUBUNIT 76A"/>
    <property type="match status" value="1"/>
</dbReference>
<feature type="domain" description="CBM21" evidence="2">
    <location>
        <begin position="78"/>
        <end position="191"/>
    </location>
</feature>
<dbReference type="Gene3D" id="2.60.40.2440">
    <property type="entry name" value="Carbohydrate binding type-21 domain"/>
    <property type="match status" value="1"/>
</dbReference>
<proteinExistence type="predicted"/>
<dbReference type="EMBL" id="JAUTXT010000112">
    <property type="protein sequence ID" value="KAK3669149.1"/>
    <property type="molecule type" value="Genomic_DNA"/>
</dbReference>
<dbReference type="PROSITE" id="PS51159">
    <property type="entry name" value="CBM21"/>
    <property type="match status" value="1"/>
</dbReference>
<comment type="caution">
    <text evidence="3">The sequence shown here is derived from an EMBL/GenBank/DDBJ whole genome shotgun (WGS) entry which is preliminary data.</text>
</comment>
<dbReference type="GO" id="GO:2001069">
    <property type="term" value="F:glycogen binding"/>
    <property type="evidence" value="ECO:0007669"/>
    <property type="project" value="TreeGrafter"/>
</dbReference>
<gene>
    <name evidence="3" type="ORF">LTR78_010969</name>
</gene>
<dbReference type="InterPro" id="IPR050782">
    <property type="entry name" value="PP1_regulatory_subunit_3"/>
</dbReference>
<dbReference type="Pfam" id="PF03370">
    <property type="entry name" value="CBM_21"/>
    <property type="match status" value="1"/>
</dbReference>
<dbReference type="Proteomes" id="UP001274830">
    <property type="component" value="Unassembled WGS sequence"/>
</dbReference>
<dbReference type="GO" id="GO:0005979">
    <property type="term" value="P:regulation of glycogen biosynthetic process"/>
    <property type="evidence" value="ECO:0007669"/>
    <property type="project" value="TreeGrafter"/>
</dbReference>
<feature type="region of interest" description="Disordered" evidence="1">
    <location>
        <begin position="280"/>
        <end position="299"/>
    </location>
</feature>
<dbReference type="InterPro" id="IPR038175">
    <property type="entry name" value="CBM21_dom_sf"/>
</dbReference>
<protein>
    <recommendedName>
        <fullName evidence="2">CBM21 domain-containing protein</fullName>
    </recommendedName>
</protein>
<evidence type="ECO:0000256" key="1">
    <source>
        <dbReference type="SAM" id="MobiDB-lite"/>
    </source>
</evidence>
<dbReference type="InterPro" id="IPR005036">
    <property type="entry name" value="CBM21_dom"/>
</dbReference>
<dbReference type="AlphaFoldDB" id="A0AAE0TLT2"/>
<dbReference type="GO" id="GO:0000164">
    <property type="term" value="C:protein phosphatase type 1 complex"/>
    <property type="evidence" value="ECO:0007669"/>
    <property type="project" value="TreeGrafter"/>
</dbReference>
<sequence>MSGQVVKPAQRPYSRRKYHTMPEISTCSKSVHFSDDTNETRHFLRGDTPNAAVVDPSRRDTSEDTSLRMLHSFGAIETYEQDAKAVQLEHLILSPDQQALNGTCTVRNLCFHKRVAIRFTMDGWTTVSEVEAEYYNSVKNPLSDRGDRFTFDIKLPHYANTERKVLLLCIKYNAGGEEFWDNNDNINYRVDLKESTHQPPPPIRLDTLEPVTQLVKATQHRRGSLSFVLGELVAKSASTSDLDAACRNSESSPEARLFSNGKVHTQAPITDSIKNALVDAPRAPSLPTSPDGPDSMPTQRPTYIVTNRKTNPARRTVSSLASTSCPVNRPAMGPDQYRRLLQQFCYFVPAPKTPPGGATEMRYQTAASGRERLAV</sequence>
<reference evidence="3" key="1">
    <citation type="submission" date="2023-07" db="EMBL/GenBank/DDBJ databases">
        <title>Black Yeasts Isolated from many extreme environments.</title>
        <authorList>
            <person name="Coleine C."/>
            <person name="Stajich J.E."/>
            <person name="Selbmann L."/>
        </authorList>
    </citation>
    <scope>NUCLEOTIDE SEQUENCE</scope>
    <source>
        <strain evidence="3">CCFEE 5485</strain>
    </source>
</reference>
<dbReference type="GO" id="GO:0008157">
    <property type="term" value="F:protein phosphatase 1 binding"/>
    <property type="evidence" value="ECO:0007669"/>
    <property type="project" value="TreeGrafter"/>
</dbReference>
<accession>A0AAE0TLT2</accession>